<evidence type="ECO:0000313" key="2">
    <source>
        <dbReference type="EMBL" id="MBX64650.1"/>
    </source>
</evidence>
<feature type="transmembrane region" description="Helical" evidence="1">
    <location>
        <begin position="12"/>
        <end position="31"/>
    </location>
</feature>
<keyword evidence="1" id="KW-0472">Membrane</keyword>
<proteinExistence type="predicted"/>
<dbReference type="EMBL" id="GGEC01084166">
    <property type="protein sequence ID" value="MBX64650.1"/>
    <property type="molecule type" value="Transcribed_RNA"/>
</dbReference>
<reference evidence="2" key="1">
    <citation type="submission" date="2018-02" db="EMBL/GenBank/DDBJ databases">
        <title>Rhizophora mucronata_Transcriptome.</title>
        <authorList>
            <person name="Meera S.P."/>
            <person name="Sreeshan A."/>
            <person name="Augustine A."/>
        </authorList>
    </citation>
    <scope>NUCLEOTIDE SEQUENCE</scope>
    <source>
        <tissue evidence="2">Leaf</tissue>
    </source>
</reference>
<name>A0A2P2QCC5_RHIMU</name>
<evidence type="ECO:0000256" key="1">
    <source>
        <dbReference type="SAM" id="Phobius"/>
    </source>
</evidence>
<organism evidence="2">
    <name type="scientific">Rhizophora mucronata</name>
    <name type="common">Asiatic mangrove</name>
    <dbReference type="NCBI Taxonomy" id="61149"/>
    <lineage>
        <taxon>Eukaryota</taxon>
        <taxon>Viridiplantae</taxon>
        <taxon>Streptophyta</taxon>
        <taxon>Embryophyta</taxon>
        <taxon>Tracheophyta</taxon>
        <taxon>Spermatophyta</taxon>
        <taxon>Magnoliopsida</taxon>
        <taxon>eudicotyledons</taxon>
        <taxon>Gunneridae</taxon>
        <taxon>Pentapetalae</taxon>
        <taxon>rosids</taxon>
        <taxon>fabids</taxon>
        <taxon>Malpighiales</taxon>
        <taxon>Rhizophoraceae</taxon>
        <taxon>Rhizophora</taxon>
    </lineage>
</organism>
<sequence>MTTLSFCVRTRVFSCWAFTWWVFGFYLLLHLRSPWVTLEIMQK</sequence>
<dbReference type="AlphaFoldDB" id="A0A2P2QCC5"/>
<keyword evidence="1" id="KW-1133">Transmembrane helix</keyword>
<protein>
    <submittedName>
        <fullName evidence="2">Uncharacterized protein</fullName>
    </submittedName>
</protein>
<keyword evidence="1" id="KW-0812">Transmembrane</keyword>
<accession>A0A2P2QCC5</accession>